<dbReference type="KEGG" id="kphy:AOZ06_13720"/>
<dbReference type="InterPro" id="IPR036291">
    <property type="entry name" value="NAD(P)-bd_dom_sf"/>
</dbReference>
<proteinExistence type="predicted"/>
<evidence type="ECO:0000259" key="1">
    <source>
        <dbReference type="Pfam" id="PF13460"/>
    </source>
</evidence>
<dbReference type="InterPro" id="IPR016040">
    <property type="entry name" value="NAD(P)-bd_dom"/>
</dbReference>
<evidence type="ECO:0000313" key="3">
    <source>
        <dbReference type="Proteomes" id="UP000063699"/>
    </source>
</evidence>
<feature type="domain" description="NAD(P)-binding" evidence="1">
    <location>
        <begin position="7"/>
        <end position="191"/>
    </location>
</feature>
<dbReference type="EMBL" id="CP012752">
    <property type="protein sequence ID" value="ALG14770.1"/>
    <property type="molecule type" value="Genomic_DNA"/>
</dbReference>
<dbReference type="OrthoDB" id="3191258at2"/>
<dbReference type="STRING" id="860235.AOZ06_13720"/>
<name>A0A0N9IHD4_9PSEU</name>
<reference evidence="2 3" key="1">
    <citation type="submission" date="2015-07" db="EMBL/GenBank/DDBJ databases">
        <title>Genome sequencing of Kibdelosporangium phytohabitans.</title>
        <authorList>
            <person name="Qin S."/>
            <person name="Xing K."/>
        </authorList>
    </citation>
    <scope>NUCLEOTIDE SEQUENCE [LARGE SCALE GENOMIC DNA]</scope>
    <source>
        <strain evidence="2 3">KLBMP1111</strain>
    </source>
</reference>
<dbReference type="PANTHER" id="PTHR43355:SF2">
    <property type="entry name" value="FLAVIN REDUCTASE (NADPH)"/>
    <property type="match status" value="1"/>
</dbReference>
<dbReference type="Gene3D" id="3.40.50.720">
    <property type="entry name" value="NAD(P)-binding Rossmann-like Domain"/>
    <property type="match status" value="1"/>
</dbReference>
<dbReference type="PANTHER" id="PTHR43355">
    <property type="entry name" value="FLAVIN REDUCTASE (NADPH)"/>
    <property type="match status" value="1"/>
</dbReference>
<dbReference type="Proteomes" id="UP000063699">
    <property type="component" value="Chromosome"/>
</dbReference>
<gene>
    <name evidence="2" type="ORF">AOZ06_13720</name>
</gene>
<keyword evidence="3" id="KW-1185">Reference proteome</keyword>
<evidence type="ECO:0000313" key="2">
    <source>
        <dbReference type="EMBL" id="ALG14770.1"/>
    </source>
</evidence>
<sequence length="205" mass="21484">MRMTVFGAGGNAGRRVVTEALSRDHDVTAVVRDPAGYPDLPAVAGDAANPDDVARLTEGQDVAVLATRPAVGSEQDAAIVMKAVLAGIAPGVRLLVIGGSGSLVAPGGGLVIDSPEFPPSWLPIARASGEQFGVCRAETTVDWAYISPANEFEPGTRTGRYRLGRDDLLVGADGRSAISMEDFAIALVDEAERPRHRQTRFTVGY</sequence>
<organism evidence="2 3">
    <name type="scientific">Kibdelosporangium phytohabitans</name>
    <dbReference type="NCBI Taxonomy" id="860235"/>
    <lineage>
        <taxon>Bacteria</taxon>
        <taxon>Bacillati</taxon>
        <taxon>Actinomycetota</taxon>
        <taxon>Actinomycetes</taxon>
        <taxon>Pseudonocardiales</taxon>
        <taxon>Pseudonocardiaceae</taxon>
        <taxon>Kibdelosporangium</taxon>
    </lineage>
</organism>
<protein>
    <submittedName>
        <fullName evidence="2">NADH-flavin reductase</fullName>
    </submittedName>
</protein>
<dbReference type="SUPFAM" id="SSF51735">
    <property type="entry name" value="NAD(P)-binding Rossmann-fold domains"/>
    <property type="match status" value="1"/>
</dbReference>
<dbReference type="AlphaFoldDB" id="A0A0N9IHD4"/>
<accession>A0A0N9IHD4</accession>
<dbReference type="Pfam" id="PF13460">
    <property type="entry name" value="NAD_binding_10"/>
    <property type="match status" value="1"/>
</dbReference>
<dbReference type="GO" id="GO:0016646">
    <property type="term" value="F:oxidoreductase activity, acting on the CH-NH group of donors, NAD or NADP as acceptor"/>
    <property type="evidence" value="ECO:0007669"/>
    <property type="project" value="TreeGrafter"/>
</dbReference>
<dbReference type="InterPro" id="IPR051606">
    <property type="entry name" value="Polyketide_Oxido-like"/>
</dbReference>